<keyword evidence="1" id="KW-1133">Transmembrane helix</keyword>
<protein>
    <submittedName>
        <fullName evidence="2">Uncharacterized protein</fullName>
    </submittedName>
</protein>
<dbReference type="AlphaFoldDB" id="A0A371PCA4"/>
<name>A0A371PCA4_9ACTN</name>
<feature type="transmembrane region" description="Helical" evidence="1">
    <location>
        <begin position="37"/>
        <end position="59"/>
    </location>
</feature>
<accession>A0A371PCA4</accession>
<feature type="transmembrane region" description="Helical" evidence="1">
    <location>
        <begin position="90"/>
        <end position="107"/>
    </location>
</feature>
<proteinExistence type="predicted"/>
<feature type="transmembrane region" description="Helical" evidence="1">
    <location>
        <begin position="171"/>
        <end position="190"/>
    </location>
</feature>
<keyword evidence="3" id="KW-1185">Reference proteome</keyword>
<dbReference type="RefSeq" id="WP_119703134.1">
    <property type="nucleotide sequence ID" value="NZ_JBHSOI010000001.1"/>
</dbReference>
<feature type="transmembrane region" description="Helical" evidence="1">
    <location>
        <begin position="274"/>
        <end position="294"/>
    </location>
</feature>
<feature type="transmembrane region" description="Helical" evidence="1">
    <location>
        <begin position="145"/>
        <end position="165"/>
    </location>
</feature>
<feature type="transmembrane region" description="Helical" evidence="1">
    <location>
        <begin position="202"/>
        <end position="221"/>
    </location>
</feature>
<sequence length="351" mass="37351">MSPAAQGGRRRLDASVLPEYDLPTREPRIESARTVRLIMGGVLGLWVLGFAGTLTAVVAVGAPGWVQRPSAALLMVVYAIGLTHRGGGHMRLWVPITALLGALAVFVETNLLLASAAAVTAVLSAVWAVLVTRPADSVVAVLREFVLTILVALSGTTAVAAWNAPVNYQRFNLLVIAIALGLAITLVWNLGAGLHGLGRQNLVILAGAAILLMLVLAYSSFVRSHGSDILVNAFSDIVTWSRRTFEGVPRPVEVFIGFPALVVGVSLRSKRREGWWVLVFAVIGTAVLSTSLVTPGAFPSYIALSTLYSAVLGLGVGLLARRYVMRQRSARAARAIEEIVRVEPPRFAPLK</sequence>
<comment type="caution">
    <text evidence="2">The sequence shown here is derived from an EMBL/GenBank/DDBJ whole genome shotgun (WGS) entry which is preliminary data.</text>
</comment>
<dbReference type="OrthoDB" id="3786007at2"/>
<evidence type="ECO:0000313" key="3">
    <source>
        <dbReference type="Proteomes" id="UP000265581"/>
    </source>
</evidence>
<keyword evidence="1" id="KW-0472">Membrane</keyword>
<dbReference type="EMBL" id="QUBR01000001">
    <property type="protein sequence ID" value="REK73020.1"/>
    <property type="molecule type" value="Genomic_DNA"/>
</dbReference>
<evidence type="ECO:0000313" key="2">
    <source>
        <dbReference type="EMBL" id="REK73020.1"/>
    </source>
</evidence>
<reference evidence="2 3" key="1">
    <citation type="submission" date="2018-08" db="EMBL/GenBank/DDBJ databases">
        <title>Aeromicrobium sp. M2KJ-4, whole genome shotgun sequence.</title>
        <authorList>
            <person name="Tuo L."/>
        </authorList>
    </citation>
    <scope>NUCLEOTIDE SEQUENCE [LARGE SCALE GENOMIC DNA]</scope>
    <source>
        <strain evidence="2 3">M2KJ-4</strain>
    </source>
</reference>
<keyword evidence="1" id="KW-0812">Transmembrane</keyword>
<dbReference type="Proteomes" id="UP000265581">
    <property type="component" value="Unassembled WGS sequence"/>
</dbReference>
<feature type="transmembrane region" description="Helical" evidence="1">
    <location>
        <begin position="300"/>
        <end position="320"/>
    </location>
</feature>
<evidence type="ECO:0000256" key="1">
    <source>
        <dbReference type="SAM" id="Phobius"/>
    </source>
</evidence>
<feature type="transmembrane region" description="Helical" evidence="1">
    <location>
        <begin position="113"/>
        <end position="133"/>
    </location>
</feature>
<organism evidence="2 3">
    <name type="scientific">Aeromicrobium endophyticum</name>
    <dbReference type="NCBI Taxonomy" id="2292704"/>
    <lineage>
        <taxon>Bacteria</taxon>
        <taxon>Bacillati</taxon>
        <taxon>Actinomycetota</taxon>
        <taxon>Actinomycetes</taxon>
        <taxon>Propionibacteriales</taxon>
        <taxon>Nocardioidaceae</taxon>
        <taxon>Aeromicrobium</taxon>
    </lineage>
</organism>
<gene>
    <name evidence="2" type="ORF">DX116_05380</name>
</gene>